<dbReference type="EMBL" id="UYRV01027009">
    <property type="protein sequence ID" value="VDK80282.1"/>
    <property type="molecule type" value="Genomic_DNA"/>
</dbReference>
<keyword evidence="1" id="KW-0812">Transmembrane</keyword>
<keyword evidence="1" id="KW-1133">Transmembrane helix</keyword>
<reference evidence="2 3" key="1">
    <citation type="submission" date="2018-11" db="EMBL/GenBank/DDBJ databases">
        <authorList>
            <consortium name="Pathogen Informatics"/>
        </authorList>
    </citation>
    <scope>NUCLEOTIDE SEQUENCE [LARGE SCALE GENOMIC DNA]</scope>
</reference>
<evidence type="ECO:0000256" key="1">
    <source>
        <dbReference type="SAM" id="Phobius"/>
    </source>
</evidence>
<feature type="transmembrane region" description="Helical" evidence="1">
    <location>
        <begin position="6"/>
        <end position="28"/>
    </location>
</feature>
<gene>
    <name evidence="2" type="ORF">CGOC_LOCUS7686</name>
</gene>
<dbReference type="OrthoDB" id="10464099at2759"/>
<sequence>MMTVDFWLYSVIVTVIAVFPRFACRCLWNTLFDEENRKTK</sequence>
<name>A0A3P6SWT4_CYLGO</name>
<dbReference type="Proteomes" id="UP000271889">
    <property type="component" value="Unassembled WGS sequence"/>
</dbReference>
<evidence type="ECO:0000313" key="2">
    <source>
        <dbReference type="EMBL" id="VDK80282.1"/>
    </source>
</evidence>
<protein>
    <submittedName>
        <fullName evidence="2">Uncharacterized protein</fullName>
    </submittedName>
</protein>
<dbReference type="AlphaFoldDB" id="A0A3P6SWT4"/>
<evidence type="ECO:0000313" key="3">
    <source>
        <dbReference type="Proteomes" id="UP000271889"/>
    </source>
</evidence>
<keyword evidence="1" id="KW-0472">Membrane</keyword>
<proteinExistence type="predicted"/>
<organism evidence="2 3">
    <name type="scientific">Cylicostephanus goldi</name>
    <name type="common">Nematode worm</name>
    <dbReference type="NCBI Taxonomy" id="71465"/>
    <lineage>
        <taxon>Eukaryota</taxon>
        <taxon>Metazoa</taxon>
        <taxon>Ecdysozoa</taxon>
        <taxon>Nematoda</taxon>
        <taxon>Chromadorea</taxon>
        <taxon>Rhabditida</taxon>
        <taxon>Rhabditina</taxon>
        <taxon>Rhabditomorpha</taxon>
        <taxon>Strongyloidea</taxon>
        <taxon>Strongylidae</taxon>
        <taxon>Cylicostephanus</taxon>
    </lineage>
</organism>
<accession>A0A3P6SWT4</accession>
<keyword evidence="3" id="KW-1185">Reference proteome</keyword>